<dbReference type="EMBL" id="CP064812">
    <property type="protein sequence ID" value="QPG73029.1"/>
    <property type="molecule type" value="Genomic_DNA"/>
</dbReference>
<dbReference type="KEGG" id="bnn:FOA43_000333"/>
<name>A0A875RZD9_EENNA</name>
<dbReference type="RefSeq" id="XP_038776594.1">
    <property type="nucleotide sequence ID" value="XM_038920666.1"/>
</dbReference>
<feature type="compositionally biased region" description="Polar residues" evidence="1">
    <location>
        <begin position="178"/>
        <end position="193"/>
    </location>
</feature>
<feature type="compositionally biased region" description="Polar residues" evidence="1">
    <location>
        <begin position="111"/>
        <end position="121"/>
    </location>
</feature>
<reference evidence="2" key="1">
    <citation type="submission" date="2020-10" db="EMBL/GenBank/DDBJ databases">
        <authorList>
            <person name="Roach M.J.R."/>
        </authorList>
    </citation>
    <scope>NUCLEOTIDE SEQUENCE</scope>
    <source>
        <strain evidence="2">CBS 1945</strain>
    </source>
</reference>
<dbReference type="GeneID" id="62193734"/>
<feature type="compositionally biased region" description="Polar residues" evidence="1">
    <location>
        <begin position="865"/>
        <end position="876"/>
    </location>
</feature>
<organism evidence="2 3">
    <name type="scientific">Eeniella nana</name>
    <name type="common">Yeast</name>
    <name type="synonym">Brettanomyces nanus</name>
    <dbReference type="NCBI Taxonomy" id="13502"/>
    <lineage>
        <taxon>Eukaryota</taxon>
        <taxon>Fungi</taxon>
        <taxon>Dikarya</taxon>
        <taxon>Ascomycota</taxon>
        <taxon>Saccharomycotina</taxon>
        <taxon>Pichiomycetes</taxon>
        <taxon>Pichiales</taxon>
        <taxon>Pichiaceae</taxon>
        <taxon>Brettanomyces</taxon>
    </lineage>
</organism>
<feature type="region of interest" description="Disordered" evidence="1">
    <location>
        <begin position="844"/>
        <end position="876"/>
    </location>
</feature>
<evidence type="ECO:0000313" key="2">
    <source>
        <dbReference type="EMBL" id="QPG73029.1"/>
    </source>
</evidence>
<dbReference type="Pfam" id="PF08192">
    <property type="entry name" value="Peptidase_S64"/>
    <property type="match status" value="2"/>
</dbReference>
<feature type="region of interest" description="Disordered" evidence="1">
    <location>
        <begin position="83"/>
        <end position="121"/>
    </location>
</feature>
<feature type="region of interest" description="Disordered" evidence="1">
    <location>
        <begin position="135"/>
        <end position="193"/>
    </location>
</feature>
<protein>
    <submittedName>
        <fullName evidence="2">Uncharacterized protein</fullName>
    </submittedName>
</protein>
<feature type="compositionally biased region" description="Basic and acidic residues" evidence="1">
    <location>
        <begin position="158"/>
        <end position="177"/>
    </location>
</feature>
<accession>A0A875RZD9</accession>
<feature type="region of interest" description="Disordered" evidence="1">
    <location>
        <begin position="1"/>
        <end position="70"/>
    </location>
</feature>
<gene>
    <name evidence="2" type="ORF">FOA43_000333</name>
</gene>
<keyword evidence="3" id="KW-1185">Reference proteome</keyword>
<feature type="compositionally biased region" description="Basic residues" evidence="1">
    <location>
        <begin position="1"/>
        <end position="11"/>
    </location>
</feature>
<dbReference type="Proteomes" id="UP000662931">
    <property type="component" value="Chromosome 1"/>
</dbReference>
<dbReference type="InterPro" id="IPR012985">
    <property type="entry name" value="Peptidase_S64_Ssy5"/>
</dbReference>
<feature type="compositionally biased region" description="Polar residues" evidence="1">
    <location>
        <begin position="83"/>
        <end position="103"/>
    </location>
</feature>
<evidence type="ECO:0000313" key="3">
    <source>
        <dbReference type="Proteomes" id="UP000662931"/>
    </source>
</evidence>
<dbReference type="AlphaFoldDB" id="A0A875RZD9"/>
<feature type="compositionally biased region" description="Polar residues" evidence="1">
    <location>
        <begin position="60"/>
        <end position="70"/>
    </location>
</feature>
<evidence type="ECO:0000256" key="1">
    <source>
        <dbReference type="SAM" id="MobiDB-lite"/>
    </source>
</evidence>
<feature type="compositionally biased region" description="Polar residues" evidence="1">
    <location>
        <begin position="29"/>
        <end position="50"/>
    </location>
</feature>
<dbReference type="OrthoDB" id="4096087at2759"/>
<proteinExistence type="predicted"/>
<sequence>MPVNKLFRRKGYNSGKIGNEYAGDCASGTAGSTPGSTFGPTQTSSASPTSEGDERPAEASNISGDSSTYKSFQYSYNSNTNSLFSSKKTVSTGHSTQPSSSYRSYKKSHLQPLSNEQNTQVQSVGLPLRVVHEEELEEDDEVSVDHISSLRQSSTQRKRSDLAADDPHSTKIDRERLSSANDAGGNSSIASSHSAGAVTSQITEYELQKLIEFVLKQLKQLSIAVSNVMIQVSQSVINLTKASITISENIEKTTQTMSANEFLPYLPAYQFSTISSVGLRRLIKYVLFLIDNIITEDVYNNSKSLVLTSLYKLLLRLKLIEPSPADASGINSCLSLLSPEFFPIGATIQDFPDQDKVAKIMQSMTSKPKRELFSDQDGSFIAPVLRGFNNENLAVITFIFGFPEPTREYRDVIKYFSTNSEDMHFMVIKDLIVPAANTHRIRTDATLQFKSPYRTLNHDSDYFPISMSIACNNALILSGTLGGYLYPKVSKNCSNEKLLKYRNSIFGLTCAHVVLNETTLSENNGDPYPLVSVPSPVLINLYKDALSAERLNYNVNSAEYKAYDDAVRNLDEQFPTEEIRIKGKRYRRNLPHEDFGQIVWGERIIDDDKLSDLAIIRIDACKGKKYLNYLGEDLHLNQFDPSLILSNLYVKEVVSLNNCKNGMLNHANLRVFKVGSTTNFTTGHLNGMKMIYWSEGSLKTSEFVISSSNKKTFASGGDSGSFVMSKLADLHDNNLERSLNIHEDSTVHPPGLARKSVLSAFIESFIPSFGSHKVMDGDNQQTTEIVSSQEQHLTGLGLVGMLHSYDGELKQFGLFTPITDILERLKEVTGLAWGVVGCEDDDDENLSDENVSVDSREHVVPIKSEISSSGTADSID</sequence>